<proteinExistence type="predicted"/>
<evidence type="ECO:0000259" key="1">
    <source>
        <dbReference type="PROSITE" id="PS50878"/>
    </source>
</evidence>
<dbReference type="Pfam" id="PF00078">
    <property type="entry name" value="RVT_1"/>
    <property type="match status" value="1"/>
</dbReference>
<sequence>MILKFGFINIRSLSTKALLINDLILEHNLDMVGLCETWLKPDLFLPLNEASPPEYANAHVARATKKGGGVALIYKSFFGLTSALNVTFNSFEAVALKPSPVASDPHDQGNRLQPLNLVVLYRPPGPYSQFLDEFGNFLSCLVTYSDDILIMGDFNIHLNKASDPLNIAFLALIDTFGFTQSVHEPTHCGGNTLDLILSRGIEVSNLTISPVTSVISDHFLIKFDATLVCPPKIVSNISSTRHIGPATLTVLSEQLPEVLAPFTTAIGSVDNCTRDLNTTLSSRLDSVAPLTTKIKQPKRSTPWFTDDTRALKQACRKLERKWRKSKSEALYLQWHQGVLEYKHALSTARAAYFSNLINSNKHNPRFLFDTVAKLTKKQPPPSCSPFTACEFQNFFCSKIDEIRLKISSVSPASAAEPAVHHIESQRVSALMNFDIICLDSLSKIVLASKPTTCLFDPLPGKLSKDLWPVLGPAVLNIVNLSLTTGTVPSSFKTAVVKPLLKKPHLDPGSLGNYRPVSNLPFFSKILEKVVYHQLSAHLADNNLFEPYQSAFRAFHSTETALAKVVNDLLLSLDSDSTSMLILLDLSAAFDTVDHRILMDRLENRFGISGVALSWLKSYLSDRTQCVSCNNTVSSFSDVKYGVPQGSVLGPLLFSLYISPLGQIIRSHGINFHCYADDTQLYVPIKADNASQIRELEICLSSVKSWMSQNFLLLNSDKTEMLVIGPARYRHQFDHVTISLDSCVISQNTTAKNLGVTLDRTLSFDQHIKDITKTAFFHLRNIARIRSFLSMADAEILVHAFVSSRLDYCNVLLSGLPRTSTKSLQMVQNAAARMLTKSRRFDHITPVLASLHWLPIHVRSDFKVLLMTYKILNGLAPSYLSDLLNPYIPSRALCSQSAGLLSVPRVKKKSAGCRAFSYRAPFLWNNLPSDIRQADSVEAFKSKLKTHLYALTFN</sequence>
<reference evidence="3" key="1">
    <citation type="submission" date="2015-09" db="EMBL/GenBank/DDBJ databases">
        <authorList>
            <person name="Sai Rama Sridatta P."/>
        </authorList>
    </citation>
    <scope>NUCLEOTIDE SEQUENCE [LARGE SCALE GENOMIC DNA]</scope>
</reference>
<dbReference type="PANTHER" id="PTHR33332">
    <property type="entry name" value="REVERSE TRANSCRIPTASE DOMAIN-CONTAINING PROTEIN"/>
    <property type="match status" value="1"/>
</dbReference>
<reference evidence="2" key="2">
    <citation type="submission" date="2025-08" db="UniProtKB">
        <authorList>
            <consortium name="Ensembl"/>
        </authorList>
    </citation>
    <scope>IDENTIFICATION</scope>
</reference>
<dbReference type="InParanoid" id="A0A4W6FYC4"/>
<dbReference type="Ensembl" id="ENSLCAT00010057493.1">
    <property type="protein sequence ID" value="ENSLCAP00010055981.1"/>
    <property type="gene ID" value="ENSLCAG00010026115.1"/>
</dbReference>
<protein>
    <recommendedName>
        <fullName evidence="1">Reverse transcriptase domain-containing protein</fullName>
    </recommendedName>
</protein>
<keyword evidence="3" id="KW-1185">Reference proteome</keyword>
<feature type="domain" description="Reverse transcriptase" evidence="1">
    <location>
        <begin position="480"/>
        <end position="757"/>
    </location>
</feature>
<reference evidence="2" key="3">
    <citation type="submission" date="2025-09" db="UniProtKB">
        <authorList>
            <consortium name="Ensembl"/>
        </authorList>
    </citation>
    <scope>IDENTIFICATION</scope>
</reference>
<evidence type="ECO:0000313" key="2">
    <source>
        <dbReference type="Ensembl" id="ENSLCAP00010055981.1"/>
    </source>
</evidence>
<dbReference type="CDD" id="cd01650">
    <property type="entry name" value="RT_nLTR_like"/>
    <property type="match status" value="1"/>
</dbReference>
<dbReference type="InterPro" id="IPR036691">
    <property type="entry name" value="Endo/exonu/phosph_ase_sf"/>
</dbReference>
<organism evidence="2 3">
    <name type="scientific">Lates calcarifer</name>
    <name type="common">Barramundi</name>
    <name type="synonym">Holocentrus calcarifer</name>
    <dbReference type="NCBI Taxonomy" id="8187"/>
    <lineage>
        <taxon>Eukaryota</taxon>
        <taxon>Metazoa</taxon>
        <taxon>Chordata</taxon>
        <taxon>Craniata</taxon>
        <taxon>Vertebrata</taxon>
        <taxon>Euteleostomi</taxon>
        <taxon>Actinopterygii</taxon>
        <taxon>Neopterygii</taxon>
        <taxon>Teleostei</taxon>
        <taxon>Neoteleostei</taxon>
        <taxon>Acanthomorphata</taxon>
        <taxon>Carangaria</taxon>
        <taxon>Carangaria incertae sedis</taxon>
        <taxon>Centropomidae</taxon>
        <taxon>Lates</taxon>
    </lineage>
</organism>
<dbReference type="SUPFAM" id="SSF56672">
    <property type="entry name" value="DNA/RNA polymerases"/>
    <property type="match status" value="1"/>
</dbReference>
<dbReference type="InterPro" id="IPR000477">
    <property type="entry name" value="RT_dom"/>
</dbReference>
<dbReference type="PROSITE" id="PS50878">
    <property type="entry name" value="RT_POL"/>
    <property type="match status" value="1"/>
</dbReference>
<dbReference type="Gene3D" id="3.60.10.10">
    <property type="entry name" value="Endonuclease/exonuclease/phosphatase"/>
    <property type="match status" value="1"/>
</dbReference>
<name>A0A4W6FYC4_LATCA</name>
<dbReference type="InterPro" id="IPR043502">
    <property type="entry name" value="DNA/RNA_pol_sf"/>
</dbReference>
<dbReference type="STRING" id="8187.ENSLCAP00010055981"/>
<accession>A0A4W6FYC4</accession>
<dbReference type="Proteomes" id="UP000314980">
    <property type="component" value="Unassembled WGS sequence"/>
</dbReference>
<dbReference type="AlphaFoldDB" id="A0A4W6FYC4"/>
<dbReference type="SUPFAM" id="SSF56219">
    <property type="entry name" value="DNase I-like"/>
    <property type="match status" value="1"/>
</dbReference>
<evidence type="ECO:0000313" key="3">
    <source>
        <dbReference type="Proteomes" id="UP000314980"/>
    </source>
</evidence>
<dbReference type="InterPro" id="IPR005135">
    <property type="entry name" value="Endo/exonuclease/phosphatase"/>
</dbReference>
<dbReference type="Pfam" id="PF03372">
    <property type="entry name" value="Exo_endo_phos"/>
    <property type="match status" value="1"/>
</dbReference>
<dbReference type="GeneTree" id="ENSGT01010000222343"/>
<dbReference type="GO" id="GO:0003824">
    <property type="term" value="F:catalytic activity"/>
    <property type="evidence" value="ECO:0007669"/>
    <property type="project" value="InterPro"/>
</dbReference>